<feature type="transmembrane region" description="Helical" evidence="2">
    <location>
        <begin position="175"/>
        <end position="195"/>
    </location>
</feature>
<dbReference type="EMBL" id="JABSTU010000005">
    <property type="protein sequence ID" value="KAH8029521.1"/>
    <property type="molecule type" value="Genomic_DNA"/>
</dbReference>
<evidence type="ECO:0000313" key="3">
    <source>
        <dbReference type="EMBL" id="KAH8029521.1"/>
    </source>
</evidence>
<evidence type="ECO:0000313" key="4">
    <source>
        <dbReference type="Proteomes" id="UP000821866"/>
    </source>
</evidence>
<evidence type="ECO:0000256" key="2">
    <source>
        <dbReference type="SAM" id="Phobius"/>
    </source>
</evidence>
<accession>A0A9J6E5Y3</accession>
<comment type="caution">
    <text evidence="3">The sequence shown here is derived from an EMBL/GenBank/DDBJ whole genome shotgun (WGS) entry which is preliminary data.</text>
</comment>
<name>A0A9J6E5Y3_RHIMP</name>
<feature type="compositionally biased region" description="Basic and acidic residues" evidence="1">
    <location>
        <begin position="266"/>
        <end position="282"/>
    </location>
</feature>
<keyword evidence="2" id="KW-0472">Membrane</keyword>
<gene>
    <name evidence="3" type="ORF">HPB51_001246</name>
</gene>
<keyword evidence="2" id="KW-1133">Transmembrane helix</keyword>
<feature type="compositionally biased region" description="Low complexity" evidence="1">
    <location>
        <begin position="323"/>
        <end position="332"/>
    </location>
</feature>
<feature type="compositionally biased region" description="Polar residues" evidence="1">
    <location>
        <begin position="67"/>
        <end position="76"/>
    </location>
</feature>
<reference evidence="3" key="1">
    <citation type="journal article" date="2020" name="Cell">
        <title>Large-Scale Comparative Analyses of Tick Genomes Elucidate Their Genetic Diversity and Vector Capacities.</title>
        <authorList>
            <consortium name="Tick Genome and Microbiome Consortium (TIGMIC)"/>
            <person name="Jia N."/>
            <person name="Wang J."/>
            <person name="Shi W."/>
            <person name="Du L."/>
            <person name="Sun Y."/>
            <person name="Zhan W."/>
            <person name="Jiang J.F."/>
            <person name="Wang Q."/>
            <person name="Zhang B."/>
            <person name="Ji P."/>
            <person name="Bell-Sakyi L."/>
            <person name="Cui X.M."/>
            <person name="Yuan T.T."/>
            <person name="Jiang B.G."/>
            <person name="Yang W.F."/>
            <person name="Lam T.T."/>
            <person name="Chang Q.C."/>
            <person name="Ding S.J."/>
            <person name="Wang X.J."/>
            <person name="Zhu J.G."/>
            <person name="Ruan X.D."/>
            <person name="Zhao L."/>
            <person name="Wei J.T."/>
            <person name="Ye R.Z."/>
            <person name="Que T.C."/>
            <person name="Du C.H."/>
            <person name="Zhou Y.H."/>
            <person name="Cheng J.X."/>
            <person name="Dai P.F."/>
            <person name="Guo W.B."/>
            <person name="Han X.H."/>
            <person name="Huang E.J."/>
            <person name="Li L.F."/>
            <person name="Wei W."/>
            <person name="Gao Y.C."/>
            <person name="Liu J.Z."/>
            <person name="Shao H.Z."/>
            <person name="Wang X."/>
            <person name="Wang C.C."/>
            <person name="Yang T.C."/>
            <person name="Huo Q.B."/>
            <person name="Li W."/>
            <person name="Chen H.Y."/>
            <person name="Chen S.E."/>
            <person name="Zhou L.G."/>
            <person name="Ni X.B."/>
            <person name="Tian J.H."/>
            <person name="Sheng Y."/>
            <person name="Liu T."/>
            <person name="Pan Y.S."/>
            <person name="Xia L.Y."/>
            <person name="Li J."/>
            <person name="Zhao F."/>
            <person name="Cao W.C."/>
        </authorList>
    </citation>
    <scope>NUCLEOTIDE SEQUENCE</scope>
    <source>
        <strain evidence="3">Rmic-2018</strain>
    </source>
</reference>
<keyword evidence="2" id="KW-0812">Transmembrane</keyword>
<proteinExistence type="predicted"/>
<dbReference type="Proteomes" id="UP000821866">
    <property type="component" value="Chromosome 3"/>
</dbReference>
<organism evidence="3 4">
    <name type="scientific">Rhipicephalus microplus</name>
    <name type="common">Cattle tick</name>
    <name type="synonym">Boophilus microplus</name>
    <dbReference type="NCBI Taxonomy" id="6941"/>
    <lineage>
        <taxon>Eukaryota</taxon>
        <taxon>Metazoa</taxon>
        <taxon>Ecdysozoa</taxon>
        <taxon>Arthropoda</taxon>
        <taxon>Chelicerata</taxon>
        <taxon>Arachnida</taxon>
        <taxon>Acari</taxon>
        <taxon>Parasitiformes</taxon>
        <taxon>Ixodida</taxon>
        <taxon>Ixodoidea</taxon>
        <taxon>Ixodidae</taxon>
        <taxon>Rhipicephalinae</taxon>
        <taxon>Rhipicephalus</taxon>
        <taxon>Boophilus</taxon>
    </lineage>
</organism>
<evidence type="ECO:0000256" key="1">
    <source>
        <dbReference type="SAM" id="MobiDB-lite"/>
    </source>
</evidence>
<evidence type="ECO:0008006" key="5">
    <source>
        <dbReference type="Google" id="ProtNLM"/>
    </source>
</evidence>
<feature type="region of interest" description="Disordered" evidence="1">
    <location>
        <begin position="1"/>
        <end position="79"/>
    </location>
</feature>
<reference evidence="3" key="2">
    <citation type="submission" date="2021-09" db="EMBL/GenBank/DDBJ databases">
        <authorList>
            <person name="Jia N."/>
            <person name="Wang J."/>
            <person name="Shi W."/>
            <person name="Du L."/>
            <person name="Sun Y."/>
            <person name="Zhan W."/>
            <person name="Jiang J."/>
            <person name="Wang Q."/>
            <person name="Zhang B."/>
            <person name="Ji P."/>
            <person name="Sakyi L.B."/>
            <person name="Cui X."/>
            <person name="Yuan T."/>
            <person name="Jiang B."/>
            <person name="Yang W."/>
            <person name="Lam T.T.-Y."/>
            <person name="Chang Q."/>
            <person name="Ding S."/>
            <person name="Wang X."/>
            <person name="Zhu J."/>
            <person name="Ruan X."/>
            <person name="Zhao L."/>
            <person name="Wei J."/>
            <person name="Que T."/>
            <person name="Du C."/>
            <person name="Cheng J."/>
            <person name="Dai P."/>
            <person name="Han X."/>
            <person name="Huang E."/>
            <person name="Gao Y."/>
            <person name="Liu J."/>
            <person name="Shao H."/>
            <person name="Ye R."/>
            <person name="Li L."/>
            <person name="Wei W."/>
            <person name="Wang X."/>
            <person name="Wang C."/>
            <person name="Huo Q."/>
            <person name="Li W."/>
            <person name="Guo W."/>
            <person name="Chen H."/>
            <person name="Chen S."/>
            <person name="Zhou L."/>
            <person name="Zhou L."/>
            <person name="Ni X."/>
            <person name="Tian J."/>
            <person name="Zhou Y."/>
            <person name="Sheng Y."/>
            <person name="Liu T."/>
            <person name="Pan Y."/>
            <person name="Xia L."/>
            <person name="Li J."/>
            <person name="Zhao F."/>
            <person name="Cao W."/>
        </authorList>
    </citation>
    <scope>NUCLEOTIDE SEQUENCE</scope>
    <source>
        <strain evidence="3">Rmic-2018</strain>
        <tissue evidence="3">Larvae</tissue>
    </source>
</reference>
<dbReference type="AlphaFoldDB" id="A0A9J6E5Y3"/>
<feature type="region of interest" description="Disordered" evidence="1">
    <location>
        <begin position="218"/>
        <end position="332"/>
    </location>
</feature>
<sequence>MGKAKKQKTGSKAKKLKHGSKGKKGRKGSSAEKKSSSASSTKGHSSTASSEPSTTSGRARGSTSSTMEGSAMSSASFKPLKRPPLPELVLPSDLESSAPRRPSIVYVWDCGNERQRKAFRAPYFKALHSSAVHYYGYTGTQVAALQASRPRMTCPPYAEWSTKNSYVAKICRSNVWFFPASVFALAFIVLFMVYADYTNLGIRGDELPAKNETAAVPFNSTNVTANAETTTGGGEPTEVTRRKANATASRRRAHLHEPYDPASPPEDERSASEKSAARETRKTSAAAKIGAEEEDTADGAGNSEANMPPSPWLDAPTVGRRGASSTSSAFAATKAAVDADLPQNASTVQANDA</sequence>
<feature type="compositionally biased region" description="Low complexity" evidence="1">
    <location>
        <begin position="36"/>
        <end position="66"/>
    </location>
</feature>
<feature type="compositionally biased region" description="Basic residues" evidence="1">
    <location>
        <begin position="1"/>
        <end position="27"/>
    </location>
</feature>
<feature type="compositionally biased region" description="Low complexity" evidence="1">
    <location>
        <begin position="221"/>
        <end position="230"/>
    </location>
</feature>
<keyword evidence="4" id="KW-1185">Reference proteome</keyword>
<protein>
    <recommendedName>
        <fullName evidence="5">Transmembrane protein</fullName>
    </recommendedName>
</protein>